<evidence type="ECO:0000256" key="5">
    <source>
        <dbReference type="ARBA" id="ARBA00023136"/>
    </source>
</evidence>
<feature type="transmembrane region" description="Helical" evidence="6">
    <location>
        <begin position="152"/>
        <end position="171"/>
    </location>
</feature>
<dbReference type="RefSeq" id="WP_284244221.1">
    <property type="nucleotide sequence ID" value="NZ_BSST01000001.1"/>
</dbReference>
<keyword evidence="2" id="KW-1003">Cell membrane</keyword>
<feature type="transmembrane region" description="Helical" evidence="6">
    <location>
        <begin position="351"/>
        <end position="374"/>
    </location>
</feature>
<dbReference type="Pfam" id="PF07690">
    <property type="entry name" value="MFS_1"/>
    <property type="match status" value="1"/>
</dbReference>
<evidence type="ECO:0000256" key="1">
    <source>
        <dbReference type="ARBA" id="ARBA00004651"/>
    </source>
</evidence>
<feature type="transmembrane region" description="Helical" evidence="6">
    <location>
        <begin position="290"/>
        <end position="312"/>
    </location>
</feature>
<feature type="transmembrane region" description="Helical" evidence="6">
    <location>
        <begin position="264"/>
        <end position="283"/>
    </location>
</feature>
<evidence type="ECO:0000256" key="3">
    <source>
        <dbReference type="ARBA" id="ARBA00022692"/>
    </source>
</evidence>
<comment type="caution">
    <text evidence="7">The sequence shown here is derived from an EMBL/GenBank/DDBJ whole genome shotgun (WGS) entry which is preliminary data.</text>
</comment>
<feature type="transmembrane region" description="Helical" evidence="6">
    <location>
        <begin position="86"/>
        <end position="103"/>
    </location>
</feature>
<accession>A0ABQ6GSN3</accession>
<keyword evidence="4 6" id="KW-1133">Transmembrane helix</keyword>
<feature type="transmembrane region" description="Helical" evidence="6">
    <location>
        <begin position="232"/>
        <end position="252"/>
    </location>
</feature>
<feature type="transmembrane region" description="Helical" evidence="6">
    <location>
        <begin position="109"/>
        <end position="140"/>
    </location>
</feature>
<dbReference type="PANTHER" id="PTHR23513:SF11">
    <property type="entry name" value="STAPHYLOFERRIN A TRANSPORTER"/>
    <property type="match status" value="1"/>
</dbReference>
<feature type="transmembrane region" description="Helical" evidence="6">
    <location>
        <begin position="177"/>
        <end position="198"/>
    </location>
</feature>
<dbReference type="SUPFAM" id="SSF103473">
    <property type="entry name" value="MFS general substrate transporter"/>
    <property type="match status" value="1"/>
</dbReference>
<dbReference type="Proteomes" id="UP001157186">
    <property type="component" value="Unassembled WGS sequence"/>
</dbReference>
<organism evidence="7 8">
    <name type="scientific">Thalassotalea insulae</name>
    <dbReference type="NCBI Taxonomy" id="2056778"/>
    <lineage>
        <taxon>Bacteria</taxon>
        <taxon>Pseudomonadati</taxon>
        <taxon>Pseudomonadota</taxon>
        <taxon>Gammaproteobacteria</taxon>
        <taxon>Alteromonadales</taxon>
        <taxon>Colwelliaceae</taxon>
        <taxon>Thalassotalea</taxon>
    </lineage>
</organism>
<evidence type="ECO:0008006" key="9">
    <source>
        <dbReference type="Google" id="ProtNLM"/>
    </source>
</evidence>
<comment type="subcellular location">
    <subcellularLocation>
        <location evidence="1">Cell membrane</location>
        <topology evidence="1">Multi-pass membrane protein</topology>
    </subcellularLocation>
</comment>
<feature type="transmembrane region" description="Helical" evidence="6">
    <location>
        <begin position="380"/>
        <end position="398"/>
    </location>
</feature>
<feature type="transmembrane region" description="Helical" evidence="6">
    <location>
        <begin position="21"/>
        <end position="49"/>
    </location>
</feature>
<protein>
    <recommendedName>
        <fullName evidence="9">MFS transporter</fullName>
    </recommendedName>
</protein>
<keyword evidence="8" id="KW-1185">Reference proteome</keyword>
<evidence type="ECO:0000313" key="7">
    <source>
        <dbReference type="EMBL" id="GLX78334.1"/>
    </source>
</evidence>
<reference evidence="7 8" key="1">
    <citation type="submission" date="2023-03" db="EMBL/GenBank/DDBJ databases">
        <title>Draft genome sequence of Thalassotalea insulae KCTC 62186T.</title>
        <authorList>
            <person name="Sawabe T."/>
        </authorList>
    </citation>
    <scope>NUCLEOTIDE SEQUENCE [LARGE SCALE GENOMIC DNA]</scope>
    <source>
        <strain evidence="7 8">KCTC 62186</strain>
    </source>
</reference>
<evidence type="ECO:0000256" key="4">
    <source>
        <dbReference type="ARBA" id="ARBA00022989"/>
    </source>
</evidence>
<dbReference type="InterPro" id="IPR011701">
    <property type="entry name" value="MFS"/>
</dbReference>
<feature type="transmembrane region" description="Helical" evidence="6">
    <location>
        <begin position="318"/>
        <end position="339"/>
    </location>
</feature>
<dbReference type="Gene3D" id="1.20.1250.20">
    <property type="entry name" value="MFS general substrate transporter like domains"/>
    <property type="match status" value="1"/>
</dbReference>
<evidence type="ECO:0000256" key="6">
    <source>
        <dbReference type="SAM" id="Phobius"/>
    </source>
</evidence>
<dbReference type="PANTHER" id="PTHR23513">
    <property type="entry name" value="INTEGRAL MEMBRANE EFFLUX PROTEIN-RELATED"/>
    <property type="match status" value="1"/>
</dbReference>
<gene>
    <name evidence="7" type="ORF">tinsulaeT_16740</name>
</gene>
<keyword evidence="5 6" id="KW-0472">Membrane</keyword>
<dbReference type="EMBL" id="BSST01000001">
    <property type="protein sequence ID" value="GLX78334.1"/>
    <property type="molecule type" value="Genomic_DNA"/>
</dbReference>
<evidence type="ECO:0000313" key="8">
    <source>
        <dbReference type="Proteomes" id="UP001157186"/>
    </source>
</evidence>
<proteinExistence type="predicted"/>
<keyword evidence="3 6" id="KW-0812">Transmembrane</keyword>
<dbReference type="InterPro" id="IPR036259">
    <property type="entry name" value="MFS_trans_sf"/>
</dbReference>
<sequence length="400" mass="43122">MSGYLKTKRTWLLSPFKLAELPRYVLAAVLARMATGGSAVAIILLANSYGAQGKVAGALAACLTAPHVLGPIYGRWLDQSDNPRRIIAVCTFLFTVFFQLAILGFQWDFIWLTIGSLLICGICSSFMMGGLSTQLIYLVAEDLSARRRAQSYDTFTYGFGLTLGPMLIALLTTSYSIQLAVSLLMCLPVLSGLFILCLPTPEHEITQKKVATLGFRQVIDIMRQSGPLKRTISMTSGASFSVAALPVLAVYLSEFWQHSKASGAYLVTCYGIGCVCGAVLLMIRPMQSEVLTLLRNVGSGVLLTLILISFSSSFSLGLVGYWLCGVINSIFFAVTLAARSEYAPQQGAAQIYMWVAAAKISAASLGAFAAGFLVDHSITLAMMVSSSVLALTLILCFWRK</sequence>
<evidence type="ECO:0000256" key="2">
    <source>
        <dbReference type="ARBA" id="ARBA00022475"/>
    </source>
</evidence>
<name>A0ABQ6GSN3_9GAMM</name>
<feature type="transmembrane region" description="Helical" evidence="6">
    <location>
        <begin position="55"/>
        <end position="74"/>
    </location>
</feature>